<proteinExistence type="predicted"/>
<accession>A0A6J7EL55</accession>
<organism evidence="1">
    <name type="scientific">freshwater metagenome</name>
    <dbReference type="NCBI Taxonomy" id="449393"/>
    <lineage>
        <taxon>unclassified sequences</taxon>
        <taxon>metagenomes</taxon>
        <taxon>ecological metagenomes</taxon>
    </lineage>
</organism>
<dbReference type="AlphaFoldDB" id="A0A6J7EL55"/>
<dbReference type="SUPFAM" id="SSF49503">
    <property type="entry name" value="Cupredoxins"/>
    <property type="match status" value="1"/>
</dbReference>
<evidence type="ECO:0000313" key="1">
    <source>
        <dbReference type="EMBL" id="CAB4880859.1"/>
    </source>
</evidence>
<protein>
    <submittedName>
        <fullName evidence="1">Unannotated protein</fullName>
    </submittedName>
</protein>
<reference evidence="1" key="1">
    <citation type="submission" date="2020-05" db="EMBL/GenBank/DDBJ databases">
        <authorList>
            <person name="Chiriac C."/>
            <person name="Salcher M."/>
            <person name="Ghai R."/>
            <person name="Kavagutti S V."/>
        </authorList>
    </citation>
    <scope>NUCLEOTIDE SEQUENCE</scope>
</reference>
<dbReference type="Gene3D" id="2.60.40.420">
    <property type="entry name" value="Cupredoxins - blue copper proteins"/>
    <property type="match status" value="1"/>
</dbReference>
<gene>
    <name evidence="1" type="ORF">UFOPK3444_01407</name>
</gene>
<sequence>MSNRTRIGVLVALVAVAGLAFFALRGGDNDSDSSAGGGVTSHLTATTPAARVVRSAIVVSKDGAVGGVKTIDAKSGDRIVITVTSTNFTGEVHLHGFDIHRDLAPGRAVEFSVPPSATSVAKGQGVFEMEMEATATQIAKVQVSQ</sequence>
<dbReference type="InterPro" id="IPR008972">
    <property type="entry name" value="Cupredoxin"/>
</dbReference>
<name>A0A6J7EL55_9ZZZZ</name>
<dbReference type="EMBL" id="CAFBLU010000033">
    <property type="protein sequence ID" value="CAB4880859.1"/>
    <property type="molecule type" value="Genomic_DNA"/>
</dbReference>